<evidence type="ECO:0000256" key="1">
    <source>
        <dbReference type="ARBA" id="ARBA00022723"/>
    </source>
</evidence>
<dbReference type="SUPFAM" id="SSF53800">
    <property type="entry name" value="Chelatase"/>
    <property type="match status" value="1"/>
</dbReference>
<evidence type="ECO:0000313" key="4">
    <source>
        <dbReference type="Proteomes" id="UP000297472"/>
    </source>
</evidence>
<keyword evidence="2" id="KW-0456">Lyase</keyword>
<dbReference type="GO" id="GO:0046872">
    <property type="term" value="F:metal ion binding"/>
    <property type="evidence" value="ECO:0007669"/>
    <property type="project" value="UniProtKB-KW"/>
</dbReference>
<reference evidence="3 4" key="1">
    <citation type="submission" date="2019-03" db="EMBL/GenBank/DDBJ databases">
        <title>Genomics of glacier-inhabiting Cryobacterium strains.</title>
        <authorList>
            <person name="Liu Q."/>
            <person name="Xin Y.-H."/>
        </authorList>
    </citation>
    <scope>NUCLEOTIDE SEQUENCE [LARGE SCALE GENOMIC DNA]</scope>
    <source>
        <strain evidence="3 4">TMT1-51</strain>
    </source>
</reference>
<keyword evidence="4" id="KW-1185">Reference proteome</keyword>
<dbReference type="PANTHER" id="PTHR33542">
    <property type="entry name" value="SIROHYDROCHLORIN FERROCHELATASE, CHLOROPLASTIC"/>
    <property type="match status" value="1"/>
</dbReference>
<name>A0A4Y8JUL0_9MICO</name>
<dbReference type="EMBL" id="SOHA01000039">
    <property type="protein sequence ID" value="TFD27601.1"/>
    <property type="molecule type" value="Genomic_DNA"/>
</dbReference>
<comment type="caution">
    <text evidence="3">The sequence shown here is derived from an EMBL/GenBank/DDBJ whole genome shotgun (WGS) entry which is preliminary data.</text>
</comment>
<dbReference type="InterPro" id="IPR050963">
    <property type="entry name" value="Sirohydro_Cobaltochel/CbiX"/>
</dbReference>
<accession>A0A4Y8JUL0</accession>
<evidence type="ECO:0000256" key="2">
    <source>
        <dbReference type="ARBA" id="ARBA00023239"/>
    </source>
</evidence>
<dbReference type="PANTHER" id="PTHR33542:SF5">
    <property type="entry name" value="FERROCHELATASE CHE1"/>
    <property type="match status" value="1"/>
</dbReference>
<proteinExistence type="predicted"/>
<dbReference type="Pfam" id="PF01903">
    <property type="entry name" value="CbiX"/>
    <property type="match status" value="1"/>
</dbReference>
<dbReference type="InterPro" id="IPR002762">
    <property type="entry name" value="CbiX-like"/>
</dbReference>
<protein>
    <submittedName>
        <fullName evidence="3">Cobalamin biosynthesis protein CbiX</fullName>
    </submittedName>
</protein>
<organism evidence="3 4">
    <name type="scientific">Cryobacterium cryoconiti</name>
    <dbReference type="NCBI Taxonomy" id="1259239"/>
    <lineage>
        <taxon>Bacteria</taxon>
        <taxon>Bacillati</taxon>
        <taxon>Actinomycetota</taxon>
        <taxon>Actinomycetes</taxon>
        <taxon>Micrococcales</taxon>
        <taxon>Microbacteriaceae</taxon>
        <taxon>Cryobacterium</taxon>
    </lineage>
</organism>
<evidence type="ECO:0000313" key="3">
    <source>
        <dbReference type="EMBL" id="TFD27601.1"/>
    </source>
</evidence>
<dbReference type="OrthoDB" id="7345302at2"/>
<dbReference type="CDD" id="cd03416">
    <property type="entry name" value="CbiX_SirB_N"/>
    <property type="match status" value="1"/>
</dbReference>
<gene>
    <name evidence="3" type="ORF">E3T49_13790</name>
</gene>
<dbReference type="Gene3D" id="3.40.50.1400">
    <property type="match status" value="2"/>
</dbReference>
<dbReference type="GO" id="GO:0016829">
    <property type="term" value="F:lyase activity"/>
    <property type="evidence" value="ECO:0007669"/>
    <property type="project" value="UniProtKB-KW"/>
</dbReference>
<keyword evidence="1" id="KW-0479">Metal-binding</keyword>
<dbReference type="AlphaFoldDB" id="A0A4Y8JUL0"/>
<sequence>MYGHTATPTRQNGGVTAQTSPALVGIAHGTSSPHGQAAVAGLMRAVADAHPELTVALGFVDVQHPDTSETLAALQPSRSAVVVPLLLSAGYHVHVDLTDAVRAETVRQVVLGSALGPDDRLIALLRQRLDEAGLADDDVVVLAVAGSSDARAVADCRAVAAGLAAASGRVIALGFLSAARPPLACMVTRTRIENPGRRIVASSYLLAPGYFQGLVEKSGADVVTRPLLVPDEPAPLYLVDVVVSRYLSAV</sequence>
<dbReference type="Proteomes" id="UP000297472">
    <property type="component" value="Unassembled WGS sequence"/>
</dbReference>